<dbReference type="Proteomes" id="UP000824190">
    <property type="component" value="Unassembled WGS sequence"/>
</dbReference>
<sequence>MALGIVLAALAGAVGAAAWTHSSGWYVTFMTGNTEQMILKHYEGEHLLAVSALATIAAFVLGVMSGTFARLRLWNKSRHGATLVTVAATYVAYVADLLTNYSDGPLGVAPILSLAFGLGALNTSISRGNQVQMPLSYVTGTLVKMGQGFALHLAGERKWVWVAQLVTYVGFLGGIISGGAIFYLIGTHHSLAAIALMATIAAVVTWKLDHPRFALQDAQG</sequence>
<keyword evidence="1" id="KW-0472">Membrane</keyword>
<protein>
    <submittedName>
        <fullName evidence="2">DUF1275 domain-containing protein</fullName>
    </submittedName>
</protein>
<feature type="transmembrane region" description="Helical" evidence="1">
    <location>
        <begin position="165"/>
        <end position="185"/>
    </location>
</feature>
<keyword evidence="1" id="KW-0812">Transmembrane</keyword>
<gene>
    <name evidence="2" type="ORF">H9870_01885</name>
</gene>
<dbReference type="PANTHER" id="PTHR37314:SF4">
    <property type="entry name" value="UPF0700 TRANSMEMBRANE PROTEIN YOAK"/>
    <property type="match status" value="1"/>
</dbReference>
<dbReference type="InterPro" id="IPR010699">
    <property type="entry name" value="DUF1275"/>
</dbReference>
<dbReference type="EMBL" id="DXGC01000017">
    <property type="protein sequence ID" value="HIW90404.1"/>
    <property type="molecule type" value="Genomic_DNA"/>
</dbReference>
<reference evidence="2" key="2">
    <citation type="submission" date="2021-04" db="EMBL/GenBank/DDBJ databases">
        <authorList>
            <person name="Gilroy R."/>
        </authorList>
    </citation>
    <scope>NUCLEOTIDE SEQUENCE</scope>
    <source>
        <strain evidence="2">CHK32-1732</strain>
    </source>
</reference>
<comment type="caution">
    <text evidence="2">The sequence shown here is derived from an EMBL/GenBank/DDBJ whole genome shotgun (WGS) entry which is preliminary data.</text>
</comment>
<feature type="transmembrane region" description="Helical" evidence="1">
    <location>
        <begin position="107"/>
        <end position="125"/>
    </location>
</feature>
<dbReference type="PANTHER" id="PTHR37314">
    <property type="entry name" value="SLR0142 PROTEIN"/>
    <property type="match status" value="1"/>
</dbReference>
<organism evidence="2 3">
    <name type="scientific">Candidatus Corynebacterium avicola</name>
    <dbReference type="NCBI Taxonomy" id="2838527"/>
    <lineage>
        <taxon>Bacteria</taxon>
        <taxon>Bacillati</taxon>
        <taxon>Actinomycetota</taxon>
        <taxon>Actinomycetes</taxon>
        <taxon>Mycobacteriales</taxon>
        <taxon>Corynebacteriaceae</taxon>
        <taxon>Corynebacterium</taxon>
    </lineage>
</organism>
<evidence type="ECO:0000313" key="3">
    <source>
        <dbReference type="Proteomes" id="UP000824190"/>
    </source>
</evidence>
<proteinExistence type="predicted"/>
<feature type="transmembrane region" description="Helical" evidence="1">
    <location>
        <begin position="191"/>
        <end position="208"/>
    </location>
</feature>
<accession>A0A9D1UJQ3</accession>
<evidence type="ECO:0000313" key="2">
    <source>
        <dbReference type="EMBL" id="HIW90404.1"/>
    </source>
</evidence>
<evidence type="ECO:0000256" key="1">
    <source>
        <dbReference type="SAM" id="Phobius"/>
    </source>
</evidence>
<dbReference type="Pfam" id="PF06912">
    <property type="entry name" value="DUF1275"/>
    <property type="match status" value="1"/>
</dbReference>
<name>A0A9D1UJQ3_9CORY</name>
<feature type="transmembrane region" description="Helical" evidence="1">
    <location>
        <begin position="81"/>
        <end position="101"/>
    </location>
</feature>
<dbReference type="AlphaFoldDB" id="A0A9D1UJQ3"/>
<reference evidence="2" key="1">
    <citation type="journal article" date="2021" name="PeerJ">
        <title>Extensive microbial diversity within the chicken gut microbiome revealed by metagenomics and culture.</title>
        <authorList>
            <person name="Gilroy R."/>
            <person name="Ravi A."/>
            <person name="Getino M."/>
            <person name="Pursley I."/>
            <person name="Horton D.L."/>
            <person name="Alikhan N.F."/>
            <person name="Baker D."/>
            <person name="Gharbi K."/>
            <person name="Hall N."/>
            <person name="Watson M."/>
            <person name="Adriaenssens E.M."/>
            <person name="Foster-Nyarko E."/>
            <person name="Jarju S."/>
            <person name="Secka A."/>
            <person name="Antonio M."/>
            <person name="Oren A."/>
            <person name="Chaudhuri R.R."/>
            <person name="La Ragione R."/>
            <person name="Hildebrand F."/>
            <person name="Pallen M.J."/>
        </authorList>
    </citation>
    <scope>NUCLEOTIDE SEQUENCE</scope>
    <source>
        <strain evidence="2">CHK32-1732</strain>
    </source>
</reference>
<feature type="transmembrane region" description="Helical" evidence="1">
    <location>
        <begin position="46"/>
        <end position="69"/>
    </location>
</feature>
<keyword evidence="1" id="KW-1133">Transmembrane helix</keyword>